<evidence type="ECO:0000256" key="2">
    <source>
        <dbReference type="ARBA" id="ARBA00007391"/>
    </source>
</evidence>
<comment type="similarity">
    <text evidence="2">Belongs to the DNA polymerase type-C family. DnaE2 subfamily.</text>
</comment>
<dbReference type="CDD" id="cd04485">
    <property type="entry name" value="DnaE_OBF"/>
    <property type="match status" value="1"/>
</dbReference>
<dbReference type="InterPro" id="IPR041931">
    <property type="entry name" value="DNA_pol3_alpha_thumb_dom"/>
</dbReference>
<dbReference type="InterPro" id="IPR004013">
    <property type="entry name" value="PHP_dom"/>
</dbReference>
<evidence type="ECO:0000256" key="3">
    <source>
        <dbReference type="ARBA" id="ARBA00009496"/>
    </source>
</evidence>
<accession>A0ABS1L9A5</accession>
<keyword evidence="9" id="KW-0548">Nucleotidyltransferase</keyword>
<protein>
    <recommendedName>
        <fullName evidence="6">DNA polymerase III subunit alpha</fullName>
        <ecNumber evidence="4">2.7.7.7</ecNumber>
    </recommendedName>
    <alternativeName>
        <fullName evidence="5">Error-prone DNA polymerase</fullName>
    </alternativeName>
</protein>
<dbReference type="SUPFAM" id="SSF89550">
    <property type="entry name" value="PHP domain-like"/>
    <property type="match status" value="1"/>
</dbReference>
<evidence type="ECO:0000256" key="14">
    <source>
        <dbReference type="ARBA" id="ARBA00049244"/>
    </source>
</evidence>
<evidence type="ECO:0000259" key="16">
    <source>
        <dbReference type="SMART" id="SM00481"/>
    </source>
</evidence>
<keyword evidence="18" id="KW-1185">Reference proteome</keyword>
<dbReference type="Pfam" id="PF14579">
    <property type="entry name" value="HHH_6"/>
    <property type="match status" value="1"/>
</dbReference>
<evidence type="ECO:0000256" key="12">
    <source>
        <dbReference type="ARBA" id="ARBA00022932"/>
    </source>
</evidence>
<dbReference type="Pfam" id="PF07733">
    <property type="entry name" value="DNA_pol3_alpha"/>
    <property type="match status" value="1"/>
</dbReference>
<dbReference type="NCBIfam" id="TIGR00594">
    <property type="entry name" value="polc"/>
    <property type="match status" value="1"/>
</dbReference>
<dbReference type="Pfam" id="PF02811">
    <property type="entry name" value="PHP"/>
    <property type="match status" value="1"/>
</dbReference>
<dbReference type="Gene3D" id="1.10.150.870">
    <property type="match status" value="1"/>
</dbReference>
<feature type="region of interest" description="Disordered" evidence="15">
    <location>
        <begin position="74"/>
        <end position="96"/>
    </location>
</feature>
<keyword evidence="7" id="KW-0963">Cytoplasm</keyword>
<evidence type="ECO:0000313" key="18">
    <source>
        <dbReference type="Proteomes" id="UP000636918"/>
    </source>
</evidence>
<dbReference type="InterPro" id="IPR016195">
    <property type="entry name" value="Pol/histidinol_Pase-like"/>
</dbReference>
<comment type="catalytic activity">
    <reaction evidence="14">
        <text>DNA(n) + a 2'-deoxyribonucleoside 5'-triphosphate = DNA(n+1) + diphosphate</text>
        <dbReference type="Rhea" id="RHEA:22508"/>
        <dbReference type="Rhea" id="RHEA-COMP:17339"/>
        <dbReference type="Rhea" id="RHEA-COMP:17340"/>
        <dbReference type="ChEBI" id="CHEBI:33019"/>
        <dbReference type="ChEBI" id="CHEBI:61560"/>
        <dbReference type="ChEBI" id="CHEBI:173112"/>
        <dbReference type="EC" id="2.7.7.7"/>
    </reaction>
</comment>
<evidence type="ECO:0000313" key="17">
    <source>
        <dbReference type="EMBL" id="MBL0747517.1"/>
    </source>
</evidence>
<evidence type="ECO:0000256" key="15">
    <source>
        <dbReference type="SAM" id="MobiDB-lite"/>
    </source>
</evidence>
<feature type="region of interest" description="Disordered" evidence="15">
    <location>
        <begin position="981"/>
        <end position="1009"/>
    </location>
</feature>
<dbReference type="InterPro" id="IPR004365">
    <property type="entry name" value="NA-bd_OB_tRNA"/>
</dbReference>
<gene>
    <name evidence="17" type="ORF">JI751_07845</name>
</gene>
<feature type="domain" description="Polymerase/histidinol phosphatase N-terminal" evidence="16">
    <location>
        <begin position="7"/>
        <end position="74"/>
    </location>
</feature>
<dbReference type="Gene3D" id="1.10.10.1600">
    <property type="entry name" value="Bacterial DNA polymerase III alpha subunit, thumb domain"/>
    <property type="match status" value="1"/>
</dbReference>
<keyword evidence="8" id="KW-0808">Transferase</keyword>
<evidence type="ECO:0000256" key="5">
    <source>
        <dbReference type="ARBA" id="ARBA00017273"/>
    </source>
</evidence>
<dbReference type="InterPro" id="IPR003141">
    <property type="entry name" value="Pol/His_phosphatase_N"/>
</dbReference>
<evidence type="ECO:0000256" key="13">
    <source>
        <dbReference type="ARBA" id="ARBA00023204"/>
    </source>
</evidence>
<evidence type="ECO:0000256" key="9">
    <source>
        <dbReference type="ARBA" id="ARBA00022695"/>
    </source>
</evidence>
<feature type="compositionally biased region" description="Low complexity" evidence="15">
    <location>
        <begin position="981"/>
        <end position="997"/>
    </location>
</feature>
<dbReference type="PANTHER" id="PTHR32294:SF4">
    <property type="entry name" value="ERROR-PRONE DNA POLYMERASE"/>
    <property type="match status" value="1"/>
</dbReference>
<dbReference type="PANTHER" id="PTHR32294">
    <property type="entry name" value="DNA POLYMERASE III SUBUNIT ALPHA"/>
    <property type="match status" value="1"/>
</dbReference>
<dbReference type="InterPro" id="IPR029460">
    <property type="entry name" value="DNAPol_HHH"/>
</dbReference>
<dbReference type="Pfam" id="PF01336">
    <property type="entry name" value="tRNA_anti-codon"/>
    <property type="match status" value="1"/>
</dbReference>
<dbReference type="InterPro" id="IPR004805">
    <property type="entry name" value="DnaE2/DnaE/PolC"/>
</dbReference>
<sequence length="1269" mass="136954">MAPDPFVHLHVASGFSLQYGASHPHVLVDRAAEQEMDTLALTDRDGTYGAVRFVRAARRAGIRPVLGVELAVAPTGAHGPHRRPPSGPTPVRGGAARELSLPQGGSARVTFLAIGRAGWAALCRMVSSVHLSGERGRPVATVDLLAPHLSGGDVVVLLGPSTELGVAATRRRDDLALAAIAPWREVVPRENLVVELVSHRLGGHRGEWGPGTSPHAARMAGIARTAGLATVLTNAVRYADRHDAPTIDVLDAARRLVPLGSAHLRDVGPSGSRGNAEGFLKSGKQMHEVAEEVCRLSGLGASAPGARRLLARTRAVADRCALDPRADLGIGEVHFPELELSDPRALSADAALRQRCEAGIGRRYGSGPRAVVWKRLDDELETIRVLGYASYFLTVADVTDMVGEMGIRRAARGSGAGSIVTYLLGISGVDPVRHGLLMERFLSTRRASLPDIDVDVESARREEVYRAILDRYGGERCAAVSMMDTYRVRHAVRDIGAALGMPPGEVDAIAKAFPHIRARDARHALRDLPELRVSGLGDGALDHFFGLVERLDGLPRHIAMHPCGVLLSDDTLLDRTPVEASWAGFPMSQFDKDDVEELGLLKLDVLGIRMQSAMAHAVAEVERVDGVRIDLDDEGQVPFDDATTYDMISSARTLGVFQIESPGQRELVGKSGIENFDDIITDISLFRPGPVKSDMITPYLEVKQGWASAHYLHPDLRPILEQTRGVVVFHEQVIEMIATFGGVSNAEGDEKRRALGSADGMAETRAWFFPRALAQGYDLALVEQVWKVLEAFASFGFCKAHAAAFALPTYQSAWLKAHWPAHFLSGVLTHDPGMYPKRLILDDARQFGVGVLGLDVNASASTYVVERGSAEEGHAIRLSLTDVKGITAAEVARIVEARDGGPYVSLSDFFHRARVSRPVLERLVLAGGFDGVYGIGARDHAVHRRDRVTRRDLLLQVAELDLHARALDRALRARGRGLSGRRASPAAAVSATEAAARNSTDPGVRDSSAPVERHALADGGVWARAAAQSRAARPVAEAESVQLTLRLGDEPGEPGERPSGLPEMTTVERMRAELEILGLDVSQHVVTTYDPFLDALGVTRSRDLLRRRSRAELLVAGVKVATQTPPIRSGRRVVFLTVDDGTGPVDATFFEDAQGPYASIVFSSWLLLVRGELRRTGRRGVSVRATGAWELQALHELWRSGRTSEDGLALVRAELARVPKPVGEEPSRRRVLTHSSGFHLSPYADVKPAGDDAKGVARTLWHRSPGSPG</sequence>
<dbReference type="Pfam" id="PF17657">
    <property type="entry name" value="DNA_pol3_finger"/>
    <property type="match status" value="1"/>
</dbReference>
<dbReference type="InterPro" id="IPR011708">
    <property type="entry name" value="DNA_pol3_alpha_NTPase_dom"/>
</dbReference>
<evidence type="ECO:0000256" key="4">
    <source>
        <dbReference type="ARBA" id="ARBA00012417"/>
    </source>
</evidence>
<evidence type="ECO:0000256" key="6">
    <source>
        <dbReference type="ARBA" id="ARBA00019114"/>
    </source>
</evidence>
<evidence type="ECO:0000256" key="8">
    <source>
        <dbReference type="ARBA" id="ARBA00022679"/>
    </source>
</evidence>
<evidence type="ECO:0000256" key="10">
    <source>
        <dbReference type="ARBA" id="ARBA00022705"/>
    </source>
</evidence>
<evidence type="ECO:0000256" key="1">
    <source>
        <dbReference type="ARBA" id="ARBA00004496"/>
    </source>
</evidence>
<keyword evidence="11" id="KW-0227">DNA damage</keyword>
<evidence type="ECO:0000256" key="7">
    <source>
        <dbReference type="ARBA" id="ARBA00022490"/>
    </source>
</evidence>
<dbReference type="Gene3D" id="3.20.20.140">
    <property type="entry name" value="Metal-dependent hydrolases"/>
    <property type="match status" value="1"/>
</dbReference>
<dbReference type="Proteomes" id="UP000636918">
    <property type="component" value="Unassembled WGS sequence"/>
</dbReference>
<dbReference type="EMBL" id="JAERSG010000002">
    <property type="protein sequence ID" value="MBL0747517.1"/>
    <property type="molecule type" value="Genomic_DNA"/>
</dbReference>
<comment type="similarity">
    <text evidence="3">Belongs to the DNA polymerase type-C family. DnaE subfamily.</text>
</comment>
<reference evidence="17 18" key="1">
    <citation type="submission" date="2021-01" db="EMBL/GenBank/DDBJ databases">
        <title>Genome seq and assembly of Nocardiodes sp. G10.</title>
        <authorList>
            <person name="Chhetri G."/>
        </authorList>
    </citation>
    <scope>NUCLEOTIDE SEQUENCE [LARGE SCALE GENOMIC DNA]</scope>
    <source>
        <strain evidence="17 18">G10</strain>
    </source>
</reference>
<evidence type="ECO:0000256" key="11">
    <source>
        <dbReference type="ARBA" id="ARBA00022763"/>
    </source>
</evidence>
<dbReference type="CDD" id="cd07431">
    <property type="entry name" value="PHP_PolIIIA"/>
    <property type="match status" value="1"/>
</dbReference>
<dbReference type="SMART" id="SM00481">
    <property type="entry name" value="POLIIIAc"/>
    <property type="match status" value="1"/>
</dbReference>
<dbReference type="InterPro" id="IPR040982">
    <property type="entry name" value="DNA_pol3_finger"/>
</dbReference>
<organism evidence="17 18">
    <name type="scientific">Nocardioides baculatus</name>
    <dbReference type="NCBI Taxonomy" id="2801337"/>
    <lineage>
        <taxon>Bacteria</taxon>
        <taxon>Bacillati</taxon>
        <taxon>Actinomycetota</taxon>
        <taxon>Actinomycetes</taxon>
        <taxon>Propionibacteriales</taxon>
        <taxon>Nocardioidaceae</taxon>
        <taxon>Nocardioides</taxon>
    </lineage>
</organism>
<keyword evidence="13" id="KW-0234">DNA repair</keyword>
<keyword evidence="10" id="KW-0235">DNA replication</keyword>
<comment type="caution">
    <text evidence="17">The sequence shown here is derived from an EMBL/GenBank/DDBJ whole genome shotgun (WGS) entry which is preliminary data.</text>
</comment>
<dbReference type="EC" id="2.7.7.7" evidence="4"/>
<keyword evidence="12" id="KW-0239">DNA-directed DNA polymerase</keyword>
<proteinExistence type="inferred from homology"/>
<name>A0ABS1L9A5_9ACTN</name>
<comment type="subcellular location">
    <subcellularLocation>
        <location evidence="1">Cytoplasm</location>
    </subcellularLocation>
</comment>
<dbReference type="RefSeq" id="WP_201935295.1">
    <property type="nucleotide sequence ID" value="NZ_JAERSG010000002.1"/>
</dbReference>